<keyword evidence="2" id="KW-0012">Acyltransferase</keyword>
<dbReference type="PANTHER" id="PTHR10545:SF29">
    <property type="entry name" value="GH14572P-RELATED"/>
    <property type="match status" value="1"/>
</dbReference>
<evidence type="ECO:0000313" key="7">
    <source>
        <dbReference type="Proteomes" id="UP000344571"/>
    </source>
</evidence>
<dbReference type="Proteomes" id="UP000344571">
    <property type="component" value="Chromosome"/>
</dbReference>
<evidence type="ECO:0000313" key="6">
    <source>
        <dbReference type="Proteomes" id="UP000243750"/>
    </source>
</evidence>
<dbReference type="InterPro" id="IPR051016">
    <property type="entry name" value="Diverse_Substrate_AcTransf"/>
</dbReference>
<dbReference type="SUPFAM" id="SSF55729">
    <property type="entry name" value="Acyl-CoA N-acyltransferases (Nat)"/>
    <property type="match status" value="1"/>
</dbReference>
<dbReference type="AlphaFoldDB" id="A0AA91Z606"/>
<evidence type="ECO:0000256" key="1">
    <source>
        <dbReference type="ARBA" id="ARBA00022679"/>
    </source>
</evidence>
<protein>
    <submittedName>
        <fullName evidence="4">GNAT family N-acetyltransferase</fullName>
    </submittedName>
</protein>
<keyword evidence="7" id="KW-1185">Reference proteome</keyword>
<evidence type="ECO:0000313" key="4">
    <source>
        <dbReference type="EMBL" id="PCC99602.1"/>
    </source>
</evidence>
<dbReference type="EMBL" id="NWMT01000097">
    <property type="protein sequence ID" value="PCC99602.1"/>
    <property type="molecule type" value="Genomic_DNA"/>
</dbReference>
<evidence type="ECO:0000259" key="3">
    <source>
        <dbReference type="PROSITE" id="PS51186"/>
    </source>
</evidence>
<feature type="domain" description="N-acetyltransferase" evidence="3">
    <location>
        <begin position="20"/>
        <end position="161"/>
    </location>
</feature>
<sequence length="163" mass="17953">MNIEVVVADYLNKQHGTDIVTLLNAYAEDPMGGGESLSSYTKENLVAQLAKLSYAFSLISYVGKEPAGLINCFYGFSTFSCKPLINIHDIVVLDTFRGYGISQLMLAEVERIAREKGCCKITLEVLEGNIAAQQAYLKYGFAGYELDPTLGKALFWQKSLEST</sequence>
<organism evidence="4 6">
    <name type="scientific">Halopseudomonas pelagia</name>
    <dbReference type="NCBI Taxonomy" id="553151"/>
    <lineage>
        <taxon>Bacteria</taxon>
        <taxon>Pseudomonadati</taxon>
        <taxon>Pseudomonadota</taxon>
        <taxon>Gammaproteobacteria</taxon>
        <taxon>Pseudomonadales</taxon>
        <taxon>Pseudomonadaceae</taxon>
        <taxon>Halopseudomonas</taxon>
    </lineage>
</organism>
<dbReference type="InterPro" id="IPR000182">
    <property type="entry name" value="GNAT_dom"/>
</dbReference>
<gene>
    <name evidence="4" type="ORF">CO192_09615</name>
    <name evidence="5" type="ORF">EAO82_13500</name>
</gene>
<dbReference type="PANTHER" id="PTHR10545">
    <property type="entry name" value="DIAMINE N-ACETYLTRANSFERASE"/>
    <property type="match status" value="1"/>
</dbReference>
<proteinExistence type="predicted"/>
<dbReference type="Gene3D" id="3.40.630.30">
    <property type="match status" value="1"/>
</dbReference>
<dbReference type="PROSITE" id="PS51186">
    <property type="entry name" value="GNAT"/>
    <property type="match status" value="1"/>
</dbReference>
<dbReference type="Pfam" id="PF00583">
    <property type="entry name" value="Acetyltransf_1"/>
    <property type="match status" value="1"/>
</dbReference>
<evidence type="ECO:0000313" key="5">
    <source>
        <dbReference type="EMBL" id="QFY57291.1"/>
    </source>
</evidence>
<dbReference type="Proteomes" id="UP000243750">
    <property type="component" value="Unassembled WGS sequence"/>
</dbReference>
<name>A0AA91Z606_9GAMM</name>
<evidence type="ECO:0000256" key="2">
    <source>
        <dbReference type="ARBA" id="ARBA00023315"/>
    </source>
</evidence>
<dbReference type="RefSeq" id="WP_096346392.1">
    <property type="nucleotide sequence ID" value="NZ_CP033116.1"/>
</dbReference>
<reference evidence="4 6" key="1">
    <citation type="submission" date="2017-09" db="EMBL/GenBank/DDBJ databases">
        <title>Bacterial and phytoplankton interrelationship in Kongsfjorden, an Arctic fjord.</title>
        <authorList>
            <person name="Sinha R."/>
            <person name="Krishnan K."/>
        </authorList>
    </citation>
    <scope>NUCLEOTIDE SEQUENCE [LARGE SCALE GENOMIC DNA]</scope>
    <source>
        <strain evidence="4 6">58</strain>
    </source>
</reference>
<accession>A0AA91Z606</accession>
<dbReference type="InterPro" id="IPR016181">
    <property type="entry name" value="Acyl_CoA_acyltransferase"/>
</dbReference>
<dbReference type="CDD" id="cd04301">
    <property type="entry name" value="NAT_SF"/>
    <property type="match status" value="1"/>
</dbReference>
<dbReference type="GO" id="GO:0008080">
    <property type="term" value="F:N-acetyltransferase activity"/>
    <property type="evidence" value="ECO:0007669"/>
    <property type="project" value="UniProtKB-ARBA"/>
</dbReference>
<reference evidence="5 7" key="2">
    <citation type="submission" date="2018-10" db="EMBL/GenBank/DDBJ databases">
        <title>Complete genome sequence of Pseudomonas pelagia strain Kongs-67.</title>
        <authorList>
            <person name="Sinha R.K."/>
            <person name="Krishnan K."/>
        </authorList>
    </citation>
    <scope>NUCLEOTIDE SEQUENCE [LARGE SCALE GENOMIC DNA]</scope>
    <source>
        <strain evidence="5 7">Kongs-67</strain>
    </source>
</reference>
<keyword evidence="1" id="KW-0808">Transferase</keyword>
<dbReference type="EMBL" id="CP033116">
    <property type="protein sequence ID" value="QFY57291.1"/>
    <property type="molecule type" value="Genomic_DNA"/>
</dbReference>